<evidence type="ECO:0000256" key="3">
    <source>
        <dbReference type="ARBA" id="ARBA00022729"/>
    </source>
</evidence>
<comment type="subcellular location">
    <subcellularLocation>
        <location evidence="1">Secreted</location>
    </subcellularLocation>
</comment>
<dbReference type="InterPro" id="IPR015500">
    <property type="entry name" value="Peptidase_S8_subtilisin-rel"/>
</dbReference>
<dbReference type="Gene3D" id="3.40.50.200">
    <property type="entry name" value="Peptidase S8/S53 domain"/>
    <property type="match status" value="2"/>
</dbReference>
<dbReference type="GO" id="GO:0004252">
    <property type="term" value="F:serine-type endopeptidase activity"/>
    <property type="evidence" value="ECO:0007669"/>
    <property type="project" value="InterPro"/>
</dbReference>
<keyword evidence="3" id="KW-0732">Signal</keyword>
<comment type="caution">
    <text evidence="5">The sequence shown here is derived from an EMBL/GenBank/DDBJ whole genome shotgun (WGS) entry which is preliminary data.</text>
</comment>
<dbReference type="SUPFAM" id="SSF52743">
    <property type="entry name" value="Subtilisin-like"/>
    <property type="match status" value="1"/>
</dbReference>
<dbReference type="Gene3D" id="3.30.70.80">
    <property type="entry name" value="Peptidase S8 propeptide/proteinase inhibitor I9"/>
    <property type="match status" value="1"/>
</dbReference>
<sequence>MEFIFVYNFTWELRQKMNVFGTLSSNDNLNQHFFVLVRRKNALVHSYKHGISGFAARLAAPEAQPIANKHGVLSVFPDPVHHPHTTRSWDFLKYETDLEINLSPNSDWNLFSQGSDTIVGSLDSGIWPESESFNAKDMSPIPSRWKGACAKAHDLFHLKFEYKTSKISYIDPDDIADGLSNTPSDTMGHGTHVASTASGTMVPGGSYYGLAIRAFHAVENGITVVCSAGNEGPTKETDANVAPWILTVAATTIDRKFFCLGEGINFDNIGKSPVHQLISAMSAKNTYAGETRLRMQFLNCNPDSMVGDMIKEKIVIYNFMEFLMTVTSSKDAAEVHDIAAPGADMVAAWKSNDRSNSKRYRIPTLPRDLRNFLSCPHVSEMVSVVKSFMESLCNKICHVDKR</sequence>
<evidence type="ECO:0000313" key="5">
    <source>
        <dbReference type="EMBL" id="KAB5568109.1"/>
    </source>
</evidence>
<dbReference type="PRINTS" id="PR00723">
    <property type="entry name" value="SUBTILISIN"/>
</dbReference>
<accession>A0A5N5NLN1</accession>
<proteinExistence type="inferred from homology"/>
<evidence type="ECO:0000256" key="1">
    <source>
        <dbReference type="ARBA" id="ARBA00004613"/>
    </source>
</evidence>
<evidence type="ECO:0000313" key="6">
    <source>
        <dbReference type="Proteomes" id="UP000326939"/>
    </source>
</evidence>
<name>A0A5N5NLN1_9ROSI</name>
<feature type="domain" description="Inhibitor I9" evidence="4">
    <location>
        <begin position="37"/>
        <end position="81"/>
    </location>
</feature>
<dbReference type="AlphaFoldDB" id="A0A5N5NLN1"/>
<comment type="similarity">
    <text evidence="2">Belongs to the peptidase S8 family.</text>
</comment>
<dbReference type="InterPro" id="IPR037045">
    <property type="entry name" value="S8pro/Inhibitor_I9_sf"/>
</dbReference>
<dbReference type="PROSITE" id="PS00137">
    <property type="entry name" value="SUBTILASE_HIS"/>
    <property type="match status" value="1"/>
</dbReference>
<dbReference type="GO" id="GO:0005576">
    <property type="term" value="C:extracellular region"/>
    <property type="evidence" value="ECO:0007669"/>
    <property type="project" value="UniProtKB-SubCell"/>
</dbReference>
<evidence type="ECO:0000256" key="2">
    <source>
        <dbReference type="ARBA" id="ARBA00011073"/>
    </source>
</evidence>
<protein>
    <recommendedName>
        <fullName evidence="4">Inhibitor I9 domain-containing protein</fullName>
    </recommendedName>
</protein>
<dbReference type="EMBL" id="VDCV01000002">
    <property type="protein sequence ID" value="KAB5568109.1"/>
    <property type="molecule type" value="Genomic_DNA"/>
</dbReference>
<organism evidence="5 6">
    <name type="scientific">Salix brachista</name>
    <dbReference type="NCBI Taxonomy" id="2182728"/>
    <lineage>
        <taxon>Eukaryota</taxon>
        <taxon>Viridiplantae</taxon>
        <taxon>Streptophyta</taxon>
        <taxon>Embryophyta</taxon>
        <taxon>Tracheophyta</taxon>
        <taxon>Spermatophyta</taxon>
        <taxon>Magnoliopsida</taxon>
        <taxon>eudicotyledons</taxon>
        <taxon>Gunneridae</taxon>
        <taxon>Pentapetalae</taxon>
        <taxon>rosids</taxon>
        <taxon>fabids</taxon>
        <taxon>Malpighiales</taxon>
        <taxon>Salicaceae</taxon>
        <taxon>Saliceae</taxon>
        <taxon>Salix</taxon>
    </lineage>
</organism>
<dbReference type="GO" id="GO:0006508">
    <property type="term" value="P:proteolysis"/>
    <property type="evidence" value="ECO:0007669"/>
    <property type="project" value="InterPro"/>
</dbReference>
<dbReference type="Gene3D" id="3.50.30.30">
    <property type="match status" value="1"/>
</dbReference>
<dbReference type="PANTHER" id="PTHR10795">
    <property type="entry name" value="PROPROTEIN CONVERTASE SUBTILISIN/KEXIN"/>
    <property type="match status" value="1"/>
</dbReference>
<dbReference type="Pfam" id="PF05922">
    <property type="entry name" value="Inhibitor_I9"/>
    <property type="match status" value="1"/>
</dbReference>
<dbReference type="InterPro" id="IPR022398">
    <property type="entry name" value="Peptidase_S8_His-AS"/>
</dbReference>
<evidence type="ECO:0000259" key="4">
    <source>
        <dbReference type="Pfam" id="PF05922"/>
    </source>
</evidence>
<dbReference type="InterPro" id="IPR036852">
    <property type="entry name" value="Peptidase_S8/S53_dom_sf"/>
</dbReference>
<reference evidence="6" key="1">
    <citation type="journal article" date="2019" name="Gigascience">
        <title>De novo genome assembly of the endangered Acer yangbiense, a plant species with extremely small populations endemic to Yunnan Province, China.</title>
        <authorList>
            <person name="Yang J."/>
            <person name="Wariss H.M."/>
            <person name="Tao L."/>
            <person name="Zhang R."/>
            <person name="Yun Q."/>
            <person name="Hollingsworth P."/>
            <person name="Dao Z."/>
            <person name="Luo G."/>
            <person name="Guo H."/>
            <person name="Ma Y."/>
            <person name="Sun W."/>
        </authorList>
    </citation>
    <scope>NUCLEOTIDE SEQUENCE [LARGE SCALE GENOMIC DNA]</scope>
    <source>
        <strain evidence="6">cv. br00</strain>
    </source>
</reference>
<gene>
    <name evidence="5" type="ORF">DKX38_001902</name>
</gene>
<dbReference type="InterPro" id="IPR045051">
    <property type="entry name" value="SBT"/>
</dbReference>
<dbReference type="Proteomes" id="UP000326939">
    <property type="component" value="Chromosome 2"/>
</dbReference>
<keyword evidence="6" id="KW-1185">Reference proteome</keyword>
<dbReference type="InterPro" id="IPR010259">
    <property type="entry name" value="S8pro/Inhibitor_I9"/>
</dbReference>